<keyword evidence="2" id="KW-1185">Reference proteome</keyword>
<organism evidence="2 3">
    <name type="scientific">Ditylenchus dipsaci</name>
    <dbReference type="NCBI Taxonomy" id="166011"/>
    <lineage>
        <taxon>Eukaryota</taxon>
        <taxon>Metazoa</taxon>
        <taxon>Ecdysozoa</taxon>
        <taxon>Nematoda</taxon>
        <taxon>Chromadorea</taxon>
        <taxon>Rhabditida</taxon>
        <taxon>Tylenchina</taxon>
        <taxon>Tylenchomorpha</taxon>
        <taxon>Sphaerularioidea</taxon>
        <taxon>Anguinidae</taxon>
        <taxon>Anguininae</taxon>
        <taxon>Ditylenchus</taxon>
    </lineage>
</organism>
<name>A0A915E621_9BILA</name>
<evidence type="ECO:0000313" key="3">
    <source>
        <dbReference type="WBParaSite" id="jg3214"/>
    </source>
</evidence>
<reference evidence="3" key="1">
    <citation type="submission" date="2022-11" db="UniProtKB">
        <authorList>
            <consortium name="WormBaseParasite"/>
        </authorList>
    </citation>
    <scope>IDENTIFICATION</scope>
</reference>
<dbReference type="WBParaSite" id="jg3214">
    <property type="protein sequence ID" value="jg3214"/>
    <property type="gene ID" value="jg3214"/>
</dbReference>
<keyword evidence="1" id="KW-0472">Membrane</keyword>
<proteinExistence type="predicted"/>
<dbReference type="AlphaFoldDB" id="A0A915E621"/>
<accession>A0A915E621</accession>
<keyword evidence="1" id="KW-0812">Transmembrane</keyword>
<evidence type="ECO:0000313" key="2">
    <source>
        <dbReference type="Proteomes" id="UP000887574"/>
    </source>
</evidence>
<feature type="transmembrane region" description="Helical" evidence="1">
    <location>
        <begin position="6"/>
        <end position="30"/>
    </location>
</feature>
<evidence type="ECO:0000256" key="1">
    <source>
        <dbReference type="SAM" id="Phobius"/>
    </source>
</evidence>
<keyword evidence="1" id="KW-1133">Transmembrane helix</keyword>
<dbReference type="Proteomes" id="UP000887574">
    <property type="component" value="Unplaced"/>
</dbReference>
<protein>
    <submittedName>
        <fullName evidence="3">Uncharacterized protein</fullName>
    </submittedName>
</protein>
<sequence>MWESTTFHLFFSIFLHIIGICTGLWIWYLFPQNPTKNVTRIPTKMVQKEALLRMESMGSESENSQDEALENSGLLERSYKIFLRPRPPGDLVNKQKNEDL</sequence>